<reference evidence="6 7" key="1">
    <citation type="journal article" date="2015" name="Front. Microbiol.">
        <title>Genome sequence of the plant growth promoting endophytic yeast Rhodotorula graminis WP1.</title>
        <authorList>
            <person name="Firrincieli A."/>
            <person name="Otillar R."/>
            <person name="Salamov A."/>
            <person name="Schmutz J."/>
            <person name="Khan Z."/>
            <person name="Redman R.S."/>
            <person name="Fleck N.D."/>
            <person name="Lindquist E."/>
            <person name="Grigoriev I.V."/>
            <person name="Doty S.L."/>
        </authorList>
    </citation>
    <scope>NUCLEOTIDE SEQUENCE [LARGE SCALE GENOMIC DNA]</scope>
    <source>
        <strain evidence="6 7">WP1</strain>
    </source>
</reference>
<keyword evidence="6" id="KW-0808">Transferase</keyword>
<feature type="compositionally biased region" description="Polar residues" evidence="3">
    <location>
        <begin position="1676"/>
        <end position="1688"/>
    </location>
</feature>
<dbReference type="GO" id="GO:0016757">
    <property type="term" value="F:glycosyltransferase activity"/>
    <property type="evidence" value="ECO:0007669"/>
    <property type="project" value="UniProtKB-KW"/>
</dbReference>
<keyword evidence="2" id="KW-0863">Zinc-finger</keyword>
<dbReference type="Proteomes" id="UP000053890">
    <property type="component" value="Unassembled WGS sequence"/>
</dbReference>
<feature type="compositionally biased region" description="Basic and acidic residues" evidence="3">
    <location>
        <begin position="7"/>
        <end position="18"/>
    </location>
</feature>
<dbReference type="SMART" id="SM00401">
    <property type="entry name" value="ZnF_GATA"/>
    <property type="match status" value="2"/>
</dbReference>
<feature type="domain" description="GATA-type" evidence="5">
    <location>
        <begin position="1584"/>
        <end position="1635"/>
    </location>
</feature>
<dbReference type="STRING" id="578459.A0A194S7J2"/>
<keyword evidence="4" id="KW-0472">Membrane</keyword>
<accession>A0A194S7J2</accession>
<dbReference type="GeneID" id="28976799"/>
<name>A0A194S7J2_RHOGW</name>
<feature type="compositionally biased region" description="Low complexity" evidence="3">
    <location>
        <begin position="1141"/>
        <end position="1187"/>
    </location>
</feature>
<evidence type="ECO:0000256" key="2">
    <source>
        <dbReference type="PROSITE-ProRule" id="PRU00094"/>
    </source>
</evidence>
<dbReference type="InterPro" id="IPR000679">
    <property type="entry name" value="Znf_GATA"/>
</dbReference>
<feature type="region of interest" description="Disordered" evidence="3">
    <location>
        <begin position="1076"/>
        <end position="1109"/>
    </location>
</feature>
<dbReference type="Gene3D" id="3.90.550.10">
    <property type="entry name" value="Spore Coat Polysaccharide Biosynthesis Protein SpsA, Chain A"/>
    <property type="match status" value="1"/>
</dbReference>
<keyword evidence="4" id="KW-0812">Transmembrane</keyword>
<feature type="region of interest" description="Disordered" evidence="3">
    <location>
        <begin position="1345"/>
        <end position="1370"/>
    </location>
</feature>
<dbReference type="PROSITE" id="PS00344">
    <property type="entry name" value="GATA_ZN_FINGER_1"/>
    <property type="match status" value="1"/>
</dbReference>
<keyword evidence="7" id="KW-1185">Reference proteome</keyword>
<dbReference type="SUPFAM" id="SSF53448">
    <property type="entry name" value="Nucleotide-diphospho-sugar transferases"/>
    <property type="match status" value="1"/>
</dbReference>
<dbReference type="GO" id="GO:0043565">
    <property type="term" value="F:sequence-specific DNA binding"/>
    <property type="evidence" value="ECO:0007669"/>
    <property type="project" value="InterPro"/>
</dbReference>
<feature type="region of interest" description="Disordered" evidence="3">
    <location>
        <begin position="1140"/>
        <end position="1187"/>
    </location>
</feature>
<dbReference type="Pfam" id="PF00535">
    <property type="entry name" value="Glycos_transf_2"/>
    <property type="match status" value="1"/>
</dbReference>
<dbReference type="PANTHER" id="PTHR45947:SF3">
    <property type="entry name" value="SULFOQUINOVOSYL TRANSFERASE SQD2"/>
    <property type="match status" value="1"/>
</dbReference>
<feature type="compositionally biased region" description="Polar residues" evidence="3">
    <location>
        <begin position="1560"/>
        <end position="1571"/>
    </location>
</feature>
<dbReference type="PRINTS" id="PR00619">
    <property type="entry name" value="GATAZNFINGER"/>
</dbReference>
<feature type="region of interest" description="Disordered" evidence="3">
    <location>
        <begin position="866"/>
        <end position="972"/>
    </location>
</feature>
<dbReference type="OrthoDB" id="3784at2759"/>
<sequence length="1824" mass="196302">MSWLSRDTARHGPPDRRSRPLSSHVRVGRSRRRIPVFLVCVVLGLAVVLWSRAAPSRTPARRGTLLSSKAHPFGPPEHPLPVHHLERLMIYNNTPVAPSRPPATQFLLDPRADLSRPVVAIITATNNPRAVMRETATTLFGQSLQNFVWVIVDDHTVEPSSRDLLAELARDPRVVVVKNPGDAGLAAARNVGLDHVFAHFDPPPKYLVSLDDDDLFEFTALEKTCWMLESNPDWDVGGFRYVKWGASNETVTTGLHSGQRNWRLGNFVPNAAVYTSRALEMSGCRYNEVEFHDGGEDWDFWMCLADAGLWGGTILEPLYWYRVNDPKFRTKRWGNTFVDGFEQLKEHIMRKHPTLDKAFPVKKPKHGVQLAPIMWDPPFEHALAHTDKQIMFILPWLYVGGADIGALHMIQLYALAGYRVTVVCTLSKFPEGVELRPFALQYTHDIHVLPTFLRPHDFPRYLKHLVESRGIRQVIMSNSQLAYEMLPALAEHLPDVEWIDYLHNEAYNGWKAGGYPRLSIIMQRYLARTITCSHYLRDWLVDNGHLDASRIGIVKLGIEASQFKPATAAERNAAKASLLGVEPETFVIVVVGRLDPQKRTLLIPPIVEELIRRTEDDFLVVMVGEGGLRTQLEKLVQLASLSDFVRLVGTQSDLGDYYAAADLFLLPTMGEGISIAVGEAMASGLPIVTARAGALPEQLGELDSAGRKVHDPNELAGILIEHELEDDPVDDAVQYADAIEKLMLDPALRARLARNGRKMVEDGYDWRTTLGGLFVEADKAHNLPGHVTGDTRYPLPAAYMATEIMLAEMWRETDMRGYFDLLRPLDLDHDHLVSPRHGLLSLAASSSDLSTLDYAAATRARLAQVAASTAPSSEPDSNDRPRLVLSPTSPPDSTEERSTTARAASRSSGACGVSSPEASDLATGSPARRAEHRPDLARPSSLSPYLADPRLPPSSTHAQPTPFDRAPGDDELPRLKQTWNAWNGRARKLLDQESRIENLYWRRWHMEQRHGPVQSAVRDDLYGLHASVEAHERRRATEDLEAFLRTTLQAAQPSTHVPVPPQPPTFAALTQSALPTSLSQPSPRLGQPAPTPPLVSAPQPQRLAFNPSPEWGYSPLPSVSQPNQSRIIATPAWTALISDSPRAAQAQPPAQSAPQQAVEQQHGAQGQQQAGAPLAAPSSATAQHQQLPTLQHPQPMAALNAFGFPGYPFPGSGPSDPFAASTSSANVSHGVFPFGMPPTSAAPPTLPSPSFALPPTATVFSDLPSALSSAPPTAAPPAFFSSYGMYQPVIAPYPRFLTPSPEPSILGELELELGPTTGEFHSSSSAGVTPTTAADGMDHVWRDLEGRSETSPGDAAIPPVSGSEGRDPFEGMSLAQMRSRANSLEAVDRDASRFDIGGATGAAAGGDGSADPDAHLSLAEQAAREVERAAQLHADGGAAAYPSAAAKGKRKAKGGGGGGKKTKGSRANSPEPDGADAGSSKLAANGSKKNRNPHSTQLPGNGQRRAVKEEAGEGHEGPVCSHCGSITTPLWRRGPHDELLCNACGLYLKLHSKPRPKTFGKSNASKRTSNGAAAQAAASGVPPSCNNCGATSTPMWRKDPEGRLCCNACSLYYKLHKVNRPASLAQKRQAAAAAKANLAAAAAAGQNDEASGSTSPSGLVAAPPVVVSNAQLPTPATSTEITPVSSNEAHAPIPPPPPHLPHAFHPPFPPPGMPMNPGDPAAMHFMPQPPMWPPHPLAPNLYGPIPPMHHHLAPHQQHPATAHKYMLPPAMPQQGMPPNPFAQTAWGALAYGIVSAAAAEEAGSVPGVPGSGAPPPPPPPGPGP</sequence>
<keyword evidence="1" id="KW-0328">Glycosyltransferase</keyword>
<dbReference type="InterPro" id="IPR013088">
    <property type="entry name" value="Znf_NHR/GATA"/>
</dbReference>
<dbReference type="Pfam" id="PF00320">
    <property type="entry name" value="GATA"/>
    <property type="match status" value="2"/>
</dbReference>
<feature type="compositionally biased region" description="Pro residues" evidence="3">
    <location>
        <begin position="1692"/>
        <end position="1714"/>
    </location>
</feature>
<dbReference type="InterPro" id="IPR001173">
    <property type="entry name" value="Glyco_trans_2-like"/>
</dbReference>
<feature type="region of interest" description="Disordered" evidence="3">
    <location>
        <begin position="1802"/>
        <end position="1824"/>
    </location>
</feature>
<dbReference type="CDD" id="cd00202">
    <property type="entry name" value="ZnF_GATA"/>
    <property type="match status" value="2"/>
</dbReference>
<dbReference type="SUPFAM" id="SSF53756">
    <property type="entry name" value="UDP-Glycosyltransferase/glycogen phosphorylase"/>
    <property type="match status" value="1"/>
</dbReference>
<evidence type="ECO:0000259" key="5">
    <source>
        <dbReference type="PROSITE" id="PS50114"/>
    </source>
</evidence>
<protein>
    <submittedName>
        <fullName evidence="6">Glycosyltransferase family 4 protein</fullName>
    </submittedName>
</protein>
<proteinExistence type="predicted"/>
<feature type="region of interest" description="Disordered" evidence="3">
    <location>
        <begin position="1"/>
        <end position="25"/>
    </location>
</feature>
<feature type="region of interest" description="Disordered" evidence="3">
    <location>
        <begin position="1676"/>
        <end position="1722"/>
    </location>
</feature>
<feature type="compositionally biased region" description="Basic and acidic residues" evidence="3">
    <location>
        <begin position="1506"/>
        <end position="1516"/>
    </location>
</feature>
<feature type="compositionally biased region" description="Pro residues" evidence="3">
    <location>
        <begin position="1812"/>
        <end position="1824"/>
    </location>
</feature>
<feature type="region of interest" description="Disordered" evidence="3">
    <location>
        <begin position="1555"/>
        <end position="1579"/>
    </location>
</feature>
<dbReference type="GO" id="GO:0008270">
    <property type="term" value="F:zinc ion binding"/>
    <property type="evidence" value="ECO:0007669"/>
    <property type="project" value="UniProtKB-KW"/>
</dbReference>
<keyword evidence="2" id="KW-0862">Zinc</keyword>
<dbReference type="PANTHER" id="PTHR45947">
    <property type="entry name" value="SULFOQUINOVOSYL TRANSFERASE SQD2"/>
    <property type="match status" value="1"/>
</dbReference>
<keyword evidence="2" id="KW-0479">Metal-binding</keyword>
<dbReference type="Gene3D" id="3.40.50.2000">
    <property type="entry name" value="Glycogen Phosphorylase B"/>
    <property type="match status" value="2"/>
</dbReference>
<keyword evidence="4" id="KW-1133">Transmembrane helix</keyword>
<dbReference type="Pfam" id="PF00534">
    <property type="entry name" value="Glycos_transf_1"/>
    <property type="match status" value="1"/>
</dbReference>
<dbReference type="SUPFAM" id="SSF57716">
    <property type="entry name" value="Glucocorticoid receptor-like (DNA-binding domain)"/>
    <property type="match status" value="2"/>
</dbReference>
<feature type="region of interest" description="Disordered" evidence="3">
    <location>
        <begin position="1440"/>
        <end position="1519"/>
    </location>
</feature>
<dbReference type="RefSeq" id="XP_018272509.1">
    <property type="nucleotide sequence ID" value="XM_018416351.1"/>
</dbReference>
<dbReference type="CDD" id="cd00761">
    <property type="entry name" value="Glyco_tranf_GTA_type"/>
    <property type="match status" value="1"/>
</dbReference>
<dbReference type="Gene3D" id="3.30.50.10">
    <property type="entry name" value="Erythroid Transcription Factor GATA-1, subunit A"/>
    <property type="match status" value="2"/>
</dbReference>
<evidence type="ECO:0000313" key="7">
    <source>
        <dbReference type="Proteomes" id="UP000053890"/>
    </source>
</evidence>
<dbReference type="CDD" id="cd03801">
    <property type="entry name" value="GT4_PimA-like"/>
    <property type="match status" value="1"/>
</dbReference>
<evidence type="ECO:0000256" key="4">
    <source>
        <dbReference type="SAM" id="Phobius"/>
    </source>
</evidence>
<dbReference type="EMBL" id="KQ474076">
    <property type="protein sequence ID" value="KPV76460.1"/>
    <property type="molecule type" value="Genomic_DNA"/>
</dbReference>
<dbReference type="PROSITE" id="PS50114">
    <property type="entry name" value="GATA_ZN_FINGER_2"/>
    <property type="match status" value="2"/>
</dbReference>
<organism evidence="6 7">
    <name type="scientific">Rhodotorula graminis (strain WP1)</name>
    <dbReference type="NCBI Taxonomy" id="578459"/>
    <lineage>
        <taxon>Eukaryota</taxon>
        <taxon>Fungi</taxon>
        <taxon>Dikarya</taxon>
        <taxon>Basidiomycota</taxon>
        <taxon>Pucciniomycotina</taxon>
        <taxon>Microbotryomycetes</taxon>
        <taxon>Sporidiobolales</taxon>
        <taxon>Sporidiobolaceae</taxon>
        <taxon>Rhodotorula</taxon>
    </lineage>
</organism>
<dbReference type="InterPro" id="IPR001296">
    <property type="entry name" value="Glyco_trans_1"/>
</dbReference>
<dbReference type="InterPro" id="IPR029044">
    <property type="entry name" value="Nucleotide-diphossugar_trans"/>
</dbReference>
<feature type="transmembrane region" description="Helical" evidence="4">
    <location>
        <begin position="34"/>
        <end position="53"/>
    </location>
</feature>
<dbReference type="GO" id="GO:0006355">
    <property type="term" value="P:regulation of DNA-templated transcription"/>
    <property type="evidence" value="ECO:0007669"/>
    <property type="project" value="InterPro"/>
</dbReference>
<dbReference type="InterPro" id="IPR050194">
    <property type="entry name" value="Glycosyltransferase_grp1"/>
</dbReference>
<evidence type="ECO:0000313" key="6">
    <source>
        <dbReference type="EMBL" id="KPV76460.1"/>
    </source>
</evidence>
<evidence type="ECO:0000256" key="3">
    <source>
        <dbReference type="SAM" id="MobiDB-lite"/>
    </source>
</evidence>
<evidence type="ECO:0000256" key="1">
    <source>
        <dbReference type="ARBA" id="ARBA00022676"/>
    </source>
</evidence>
<gene>
    <name evidence="6" type="ORF">RHOBADRAFT_52466</name>
</gene>
<feature type="domain" description="GATA-type" evidence="5">
    <location>
        <begin position="1514"/>
        <end position="1567"/>
    </location>
</feature>